<feature type="domain" description="Rhodopsin" evidence="8">
    <location>
        <begin position="40"/>
        <end position="279"/>
    </location>
</feature>
<evidence type="ECO:0000256" key="5">
    <source>
        <dbReference type="ARBA" id="ARBA00038359"/>
    </source>
</evidence>
<feature type="transmembrane region" description="Helical" evidence="7">
    <location>
        <begin position="57"/>
        <end position="78"/>
    </location>
</feature>
<dbReference type="OrthoDB" id="5342292at2759"/>
<feature type="transmembrane region" description="Helical" evidence="7">
    <location>
        <begin position="98"/>
        <end position="115"/>
    </location>
</feature>
<feature type="transmembrane region" description="Helical" evidence="7">
    <location>
        <begin position="22"/>
        <end position="45"/>
    </location>
</feature>
<feature type="transmembrane region" description="Helical" evidence="7">
    <location>
        <begin position="136"/>
        <end position="161"/>
    </location>
</feature>
<dbReference type="PANTHER" id="PTHR33048">
    <property type="entry name" value="PTH11-LIKE INTEGRAL MEMBRANE PROTEIN (AFU_ORTHOLOGUE AFUA_5G11245)"/>
    <property type="match status" value="1"/>
</dbReference>
<dbReference type="STRING" id="694573.A0A194URZ2"/>
<dbReference type="InterPro" id="IPR052337">
    <property type="entry name" value="SAT4-like"/>
</dbReference>
<feature type="transmembrane region" description="Helical" evidence="7">
    <location>
        <begin position="256"/>
        <end position="275"/>
    </location>
</feature>
<dbReference type="PANTHER" id="PTHR33048:SF47">
    <property type="entry name" value="INTEGRAL MEMBRANE PROTEIN-RELATED"/>
    <property type="match status" value="1"/>
</dbReference>
<evidence type="ECO:0000256" key="4">
    <source>
        <dbReference type="ARBA" id="ARBA00023136"/>
    </source>
</evidence>
<feature type="transmembrane region" description="Helical" evidence="7">
    <location>
        <begin position="181"/>
        <end position="204"/>
    </location>
</feature>
<dbReference type="InterPro" id="IPR049326">
    <property type="entry name" value="Rhodopsin_dom_fungi"/>
</dbReference>
<protein>
    <recommendedName>
        <fullName evidence="8">Rhodopsin domain-containing protein</fullName>
    </recommendedName>
</protein>
<evidence type="ECO:0000256" key="2">
    <source>
        <dbReference type="ARBA" id="ARBA00022692"/>
    </source>
</evidence>
<evidence type="ECO:0000259" key="8">
    <source>
        <dbReference type="Pfam" id="PF20684"/>
    </source>
</evidence>
<sequence>MSSTAVGPLVSDKTSWQATRPLYYSCIVCIVVDTVIVAAKTYSRVRVAKLPFWWDDFWIIMGYILLIPICAMGITMVKVEVAWNDEDRIILNPAENEILLKIIYALLQFLLASYASTRYSILALYLRIFSGKRLRIAVWCVIAFVTMQWMGFAIAAVFQCIPVEYFWDRTIENGKCFDIDTFYRAVTPFNLLVDIVLIFMPLPTVWQLKATATRKWALTLLFGIGIAALVASSIRFVVYDTHTAEYIAPSYTNVMIMWLVIEPSIYLIVACLPAMHHIVAAAVPRHISNWISERMERLTLLQSSRGRSKTGGASSPTSDSRGLTCTDEHDLCIELGTTTTSQIEAKHGVGSSILNDDPWLQANGILVTKEVTLTVTQEQRIEQVLGF</sequence>
<evidence type="ECO:0000256" key="1">
    <source>
        <dbReference type="ARBA" id="ARBA00004141"/>
    </source>
</evidence>
<comment type="subcellular location">
    <subcellularLocation>
        <location evidence="1">Membrane</location>
        <topology evidence="1">Multi-pass membrane protein</topology>
    </subcellularLocation>
</comment>
<dbReference type="Proteomes" id="UP000078576">
    <property type="component" value="Unassembled WGS sequence"/>
</dbReference>
<evidence type="ECO:0000256" key="3">
    <source>
        <dbReference type="ARBA" id="ARBA00022989"/>
    </source>
</evidence>
<dbReference type="GO" id="GO:0016020">
    <property type="term" value="C:membrane"/>
    <property type="evidence" value="ECO:0007669"/>
    <property type="project" value="UniProtKB-SubCell"/>
</dbReference>
<evidence type="ECO:0000256" key="7">
    <source>
        <dbReference type="SAM" id="Phobius"/>
    </source>
</evidence>
<evidence type="ECO:0000313" key="9">
    <source>
        <dbReference type="EMBL" id="KUI54418.1"/>
    </source>
</evidence>
<name>A0A194URZ2_CYTMA</name>
<reference evidence="10" key="1">
    <citation type="submission" date="2014-12" db="EMBL/GenBank/DDBJ databases">
        <title>Genome Sequence of Valsa Canker Pathogens Uncovers a Specific Adaption of Colonization on Woody Bark.</title>
        <authorList>
            <person name="Yin Z."/>
            <person name="Liu H."/>
            <person name="Gao X."/>
            <person name="Li Z."/>
            <person name="Song N."/>
            <person name="Ke X."/>
            <person name="Dai Q."/>
            <person name="Wu Y."/>
            <person name="Sun Y."/>
            <person name="Xu J.-R."/>
            <person name="Kang Z.K."/>
            <person name="Wang L."/>
            <person name="Huang L."/>
        </authorList>
    </citation>
    <scope>NUCLEOTIDE SEQUENCE [LARGE SCALE GENOMIC DNA]</scope>
    <source>
        <strain evidence="10">SXYL134</strain>
    </source>
</reference>
<feature type="transmembrane region" description="Helical" evidence="7">
    <location>
        <begin position="216"/>
        <end position="236"/>
    </location>
</feature>
<dbReference type="AlphaFoldDB" id="A0A194URZ2"/>
<accession>A0A194URZ2</accession>
<keyword evidence="3 7" id="KW-1133">Transmembrane helix</keyword>
<dbReference type="Pfam" id="PF20684">
    <property type="entry name" value="Fung_rhodopsin"/>
    <property type="match status" value="1"/>
</dbReference>
<keyword evidence="2 7" id="KW-0812">Transmembrane</keyword>
<keyword evidence="10" id="KW-1185">Reference proteome</keyword>
<gene>
    <name evidence="9" type="ORF">VP1G_01766</name>
</gene>
<feature type="region of interest" description="Disordered" evidence="6">
    <location>
        <begin position="303"/>
        <end position="322"/>
    </location>
</feature>
<evidence type="ECO:0000256" key="6">
    <source>
        <dbReference type="SAM" id="MobiDB-lite"/>
    </source>
</evidence>
<proteinExistence type="inferred from homology"/>
<comment type="similarity">
    <text evidence="5">Belongs to the SAT4 family.</text>
</comment>
<keyword evidence="4 7" id="KW-0472">Membrane</keyword>
<evidence type="ECO:0000313" key="10">
    <source>
        <dbReference type="Proteomes" id="UP000078576"/>
    </source>
</evidence>
<organism evidence="9 10">
    <name type="scientific">Cytospora mali</name>
    <name type="common">Apple Valsa canker fungus</name>
    <name type="synonym">Valsa mali</name>
    <dbReference type="NCBI Taxonomy" id="578113"/>
    <lineage>
        <taxon>Eukaryota</taxon>
        <taxon>Fungi</taxon>
        <taxon>Dikarya</taxon>
        <taxon>Ascomycota</taxon>
        <taxon>Pezizomycotina</taxon>
        <taxon>Sordariomycetes</taxon>
        <taxon>Sordariomycetidae</taxon>
        <taxon>Diaporthales</taxon>
        <taxon>Cytosporaceae</taxon>
        <taxon>Cytospora</taxon>
    </lineage>
</organism>
<dbReference type="EMBL" id="KN714673">
    <property type="protein sequence ID" value="KUI54418.1"/>
    <property type="molecule type" value="Genomic_DNA"/>
</dbReference>